<dbReference type="Proteomes" id="UP000243719">
    <property type="component" value="Unassembled WGS sequence"/>
</dbReference>
<reference evidence="7" key="1">
    <citation type="submission" date="2016-09" db="EMBL/GenBank/DDBJ databases">
        <authorList>
            <person name="Varghese N."/>
            <person name="Submissions S."/>
        </authorList>
    </citation>
    <scope>NUCLEOTIDE SEQUENCE [LARGE SCALE GENOMIC DNA]</scope>
    <source>
        <strain evidence="7">JS23</strain>
    </source>
</reference>
<dbReference type="EMBL" id="FNLO01000002">
    <property type="protein sequence ID" value="SDV47344.1"/>
    <property type="molecule type" value="Genomic_DNA"/>
</dbReference>
<accession>A0A1H2PLL5</accession>
<evidence type="ECO:0000259" key="4">
    <source>
        <dbReference type="PROSITE" id="PS51077"/>
    </source>
</evidence>
<feature type="domain" description="HTH iclR-type" evidence="4">
    <location>
        <begin position="40"/>
        <end position="102"/>
    </location>
</feature>
<dbReference type="InterPro" id="IPR014757">
    <property type="entry name" value="Tscrpt_reg_IclR_C"/>
</dbReference>
<keyword evidence="2 6" id="KW-0238">DNA-binding</keyword>
<evidence type="ECO:0000256" key="2">
    <source>
        <dbReference type="ARBA" id="ARBA00023125"/>
    </source>
</evidence>
<dbReference type="GO" id="GO:0003677">
    <property type="term" value="F:DNA binding"/>
    <property type="evidence" value="ECO:0007669"/>
    <property type="project" value="UniProtKB-KW"/>
</dbReference>
<dbReference type="PANTHER" id="PTHR30136">
    <property type="entry name" value="HELIX-TURN-HELIX TRANSCRIPTIONAL REGULATOR, ICLR FAMILY"/>
    <property type="match status" value="1"/>
</dbReference>
<sequence length="297" mass="31612">MLQSCLGSFFVIIGIFPGKLSMSSAQQPDDDADVPKQSGIQSVELGFRLITELMGAREALSLTELARRIGMSPSKARGYLISFVRLGIAQQQQGGGLYDLGPTAIRLGLAAMNRIDALACARAQLPALRAALRETVCLCVWGDHGPVVIDKLEGAGHAPFELRLGTSVPLLSTATGRTFLAWLPEERYAPLLRLTSEASLRQATPEHVALERMIETVRRDGCAVVGDVELPGFASVAVPLLDHRGALIATVNAIGPSNAFDVSVDGSPARALRAFARDVAERAGAPLHRSDTSRPGR</sequence>
<dbReference type="PANTHER" id="PTHR30136:SF8">
    <property type="entry name" value="TRANSCRIPTIONAL REGULATORY PROTEIN"/>
    <property type="match status" value="1"/>
</dbReference>
<proteinExistence type="predicted"/>
<dbReference type="Pfam" id="PF01614">
    <property type="entry name" value="IclR_C"/>
    <property type="match status" value="1"/>
</dbReference>
<name>A0A1H2PLL5_9BURK</name>
<keyword evidence="3" id="KW-0804">Transcription</keyword>
<dbReference type="InterPro" id="IPR005471">
    <property type="entry name" value="Tscrpt_reg_IclR_N"/>
</dbReference>
<dbReference type="InterPro" id="IPR036390">
    <property type="entry name" value="WH_DNA-bd_sf"/>
</dbReference>
<dbReference type="PROSITE" id="PS51077">
    <property type="entry name" value="HTH_ICLR"/>
    <property type="match status" value="1"/>
</dbReference>
<organism evidence="6 7">
    <name type="scientific">Chitinasiproducens palmae</name>
    <dbReference type="NCBI Taxonomy" id="1770053"/>
    <lineage>
        <taxon>Bacteria</taxon>
        <taxon>Pseudomonadati</taxon>
        <taxon>Pseudomonadota</taxon>
        <taxon>Betaproteobacteria</taxon>
        <taxon>Burkholderiales</taxon>
        <taxon>Burkholderiaceae</taxon>
        <taxon>Chitinasiproducens</taxon>
    </lineage>
</organism>
<dbReference type="InterPro" id="IPR029016">
    <property type="entry name" value="GAF-like_dom_sf"/>
</dbReference>
<dbReference type="PROSITE" id="PS51078">
    <property type="entry name" value="ICLR_ED"/>
    <property type="match status" value="1"/>
</dbReference>
<gene>
    <name evidence="6" type="ORF">SAMN05216551_102500</name>
</gene>
<keyword evidence="7" id="KW-1185">Reference proteome</keyword>
<evidence type="ECO:0000256" key="3">
    <source>
        <dbReference type="ARBA" id="ARBA00023163"/>
    </source>
</evidence>
<feature type="domain" description="IclR-ED" evidence="5">
    <location>
        <begin position="103"/>
        <end position="285"/>
    </location>
</feature>
<dbReference type="InterPro" id="IPR050707">
    <property type="entry name" value="HTH_MetabolicPath_Reg"/>
</dbReference>
<evidence type="ECO:0000313" key="6">
    <source>
        <dbReference type="EMBL" id="SDV47344.1"/>
    </source>
</evidence>
<evidence type="ECO:0000313" key="7">
    <source>
        <dbReference type="Proteomes" id="UP000243719"/>
    </source>
</evidence>
<dbReference type="SMART" id="SM00346">
    <property type="entry name" value="HTH_ICLR"/>
    <property type="match status" value="1"/>
</dbReference>
<protein>
    <submittedName>
        <fullName evidence="6">DNA-binding transcriptional regulator, IclR family</fullName>
    </submittedName>
</protein>
<dbReference type="SUPFAM" id="SSF46785">
    <property type="entry name" value="Winged helix' DNA-binding domain"/>
    <property type="match status" value="1"/>
</dbReference>
<dbReference type="SUPFAM" id="SSF55781">
    <property type="entry name" value="GAF domain-like"/>
    <property type="match status" value="1"/>
</dbReference>
<dbReference type="Gene3D" id="1.10.10.10">
    <property type="entry name" value="Winged helix-like DNA-binding domain superfamily/Winged helix DNA-binding domain"/>
    <property type="match status" value="1"/>
</dbReference>
<dbReference type="Gene3D" id="3.30.450.40">
    <property type="match status" value="1"/>
</dbReference>
<evidence type="ECO:0000259" key="5">
    <source>
        <dbReference type="PROSITE" id="PS51078"/>
    </source>
</evidence>
<dbReference type="Pfam" id="PF09339">
    <property type="entry name" value="HTH_IclR"/>
    <property type="match status" value="1"/>
</dbReference>
<evidence type="ECO:0000256" key="1">
    <source>
        <dbReference type="ARBA" id="ARBA00023015"/>
    </source>
</evidence>
<dbReference type="STRING" id="1770053.SAMN05216551_102500"/>
<dbReference type="InterPro" id="IPR036388">
    <property type="entry name" value="WH-like_DNA-bd_sf"/>
</dbReference>
<dbReference type="AlphaFoldDB" id="A0A1H2PLL5"/>
<dbReference type="GO" id="GO:0045892">
    <property type="term" value="P:negative regulation of DNA-templated transcription"/>
    <property type="evidence" value="ECO:0007669"/>
    <property type="project" value="TreeGrafter"/>
</dbReference>
<dbReference type="GO" id="GO:0003700">
    <property type="term" value="F:DNA-binding transcription factor activity"/>
    <property type="evidence" value="ECO:0007669"/>
    <property type="project" value="TreeGrafter"/>
</dbReference>
<dbReference type="OrthoDB" id="8524622at2"/>
<keyword evidence="1" id="KW-0805">Transcription regulation</keyword>